<reference evidence="2" key="1">
    <citation type="submission" date="2015-06" db="UniProtKB">
        <authorList>
            <consortium name="EnsemblPlants"/>
        </authorList>
    </citation>
    <scope>IDENTIFICATION</scope>
</reference>
<dbReference type="PANTHER" id="PTHR21726">
    <property type="entry name" value="PHOSPHATIDYLINOSITOL N-ACETYLGLUCOSAMINYLTRANSFERASE SUBUNIT P DOWN SYNDROME CRITICAL REGION PROTEIN 5 -RELATED"/>
    <property type="match status" value="1"/>
</dbReference>
<feature type="domain" description="DUF3741" evidence="1">
    <location>
        <begin position="161"/>
        <end position="186"/>
    </location>
</feature>
<name>M8CXC2_AEGTA</name>
<sequence length="532" mass="59213">METMMEEEEGMVMAATQWMMVMVAWPWWSSGSGPLLVYFMVATMAIFLETILARSAAHKIQKRGAGVCLRCEKGFEEVGAVIGMRTDKGGTTVGGGGGRLFHMFNCRGKSLKMLFSRSLDDVMLLKRSNKTIQSSRLHLNDKVEEAGVSSIQERNTYICASSTNEDGRVMTTPGVVAKLMGLDAIPGPGVTKSIYTLSHDSYNINRIPEYSNDNMLKPLDSRAKSTPRSPIERLQILMGNITQIMEVAPKILDPKPQVNPMEKTISSGNPFKASKSRRSVATSQRMLPQQPQSSMIKVKLTEGRLFREQHMNRHSNYNEDIATPSIDSCDIKKPSCSRSNKRKSAYVVPHAEFSMQKREATKVIVGDSSSRTMGNGRKVIVERVSGSWKESTSKNKDFPQNIRFFSKRNSTYGKVPFMSEKAIDTLQKQVQPNVVMDENIKWNNPGKDTVDVVSCTNTSSLVKPLANNSDTRTDFSFNDITEKHYWDKNVEGSSVGLNYVSGDSLGILLESKMKELTLNDDHPSITQGVTTL</sequence>
<proteinExistence type="predicted"/>
<dbReference type="Pfam" id="PF14383">
    <property type="entry name" value="VARLMGL"/>
    <property type="match status" value="1"/>
</dbReference>
<evidence type="ECO:0000259" key="1">
    <source>
        <dbReference type="Pfam" id="PF14383"/>
    </source>
</evidence>
<protein>
    <recommendedName>
        <fullName evidence="1">DUF3741 domain-containing protein</fullName>
    </recommendedName>
</protein>
<dbReference type="AlphaFoldDB" id="M8CXC2"/>
<dbReference type="InterPro" id="IPR032795">
    <property type="entry name" value="DUF3741-assoc"/>
</dbReference>
<dbReference type="EnsemblPlants" id="EMT32342">
    <property type="protein sequence ID" value="EMT32342"/>
    <property type="gene ID" value="F775_23014"/>
</dbReference>
<dbReference type="PANTHER" id="PTHR21726:SF29">
    <property type="entry name" value="EXPRESSED PROTEIN"/>
    <property type="match status" value="1"/>
</dbReference>
<accession>M8CXC2</accession>
<evidence type="ECO:0000313" key="2">
    <source>
        <dbReference type="EnsemblPlants" id="EMT32342"/>
    </source>
</evidence>
<organism evidence="2">
    <name type="scientific">Aegilops tauschii</name>
    <name type="common">Tausch's goatgrass</name>
    <name type="synonym">Aegilops squarrosa</name>
    <dbReference type="NCBI Taxonomy" id="37682"/>
    <lineage>
        <taxon>Eukaryota</taxon>
        <taxon>Viridiplantae</taxon>
        <taxon>Streptophyta</taxon>
        <taxon>Embryophyta</taxon>
        <taxon>Tracheophyta</taxon>
        <taxon>Spermatophyta</taxon>
        <taxon>Magnoliopsida</taxon>
        <taxon>Liliopsida</taxon>
        <taxon>Poales</taxon>
        <taxon>Poaceae</taxon>
        <taxon>BOP clade</taxon>
        <taxon>Pooideae</taxon>
        <taxon>Triticodae</taxon>
        <taxon>Triticeae</taxon>
        <taxon>Triticinae</taxon>
        <taxon>Aegilops</taxon>
    </lineage>
</organism>